<keyword evidence="3" id="KW-0233">DNA recombination</keyword>
<dbReference type="Pfam" id="PF17293">
    <property type="entry name" value="Arm-DNA-bind_5"/>
    <property type="match status" value="1"/>
</dbReference>
<sequence length="438" mass="51374">MDKVKYNTFAVMFYINKGRIKKNGTTTVMGRISVSGEMVQFSTQMDVDPTLWDAKRYRLKGRERESIEINNQLQELTDAITGYHKDFIKQQGYVTAELLKNRVCNIGQKTDMLLELFREHNEQYKRMVGVNREEKSFLIYHYAMNYIADFIKSQYGVEDIELIKLNLRFLEDMMLFLRGEKGLSVNTANGVAISLKRVIKCAINQGTLRKDPFVGYKFDVVPPECRHQIEEDLHKLMTTEIKSKALCFSRDMFIFSTFTGTSFSDVVKLTDKNIGINNNGDKHLTFKRQKTGTECYVPLLDIPLKIIEKYRSERKSERLFNMTTWSTMYENLGKMQKLCGLKEPISYHQSRHNFGTLITLLNDVPIETVAKMMGHKDLKTTEIYARMSNKKVGDDMKRIIKSSKSKFKLFEDRDMPIVEEYNYFEFRDRYEKRYGKNQ</sequence>
<dbReference type="InterPro" id="IPR035386">
    <property type="entry name" value="Arm-DNA-bind_5"/>
</dbReference>
<proteinExistence type="inferred from homology"/>
<dbReference type="InterPro" id="IPR050090">
    <property type="entry name" value="Tyrosine_recombinase_XerCD"/>
</dbReference>
<dbReference type="GO" id="GO:0015074">
    <property type="term" value="P:DNA integration"/>
    <property type="evidence" value="ECO:0007669"/>
    <property type="project" value="InterPro"/>
</dbReference>
<dbReference type="Gene3D" id="1.10.443.10">
    <property type="entry name" value="Intergrase catalytic core"/>
    <property type="match status" value="1"/>
</dbReference>
<dbReference type="InterPro" id="IPR025269">
    <property type="entry name" value="SAM-like_dom"/>
</dbReference>
<evidence type="ECO:0000313" key="5">
    <source>
        <dbReference type="EMBL" id="CDN32696.1"/>
    </source>
</evidence>
<dbReference type="KEGG" id="rbc:BN938_2626"/>
<feature type="domain" description="Tyr recombinase" evidence="4">
    <location>
        <begin position="223"/>
        <end position="397"/>
    </location>
</feature>
<dbReference type="InterPro" id="IPR013762">
    <property type="entry name" value="Integrase-like_cat_sf"/>
</dbReference>
<evidence type="ECO:0000313" key="6">
    <source>
        <dbReference type="Proteomes" id="UP000027616"/>
    </source>
</evidence>
<dbReference type="Pfam" id="PF00589">
    <property type="entry name" value="Phage_integrase"/>
    <property type="match status" value="1"/>
</dbReference>
<dbReference type="STRING" id="1433126.BN938_2626"/>
<evidence type="ECO:0000256" key="2">
    <source>
        <dbReference type="ARBA" id="ARBA00023125"/>
    </source>
</evidence>
<dbReference type="InterPro" id="IPR010998">
    <property type="entry name" value="Integrase_recombinase_N"/>
</dbReference>
<protein>
    <submittedName>
        <fullName evidence="5">Integrase</fullName>
    </submittedName>
</protein>
<keyword evidence="6" id="KW-1185">Reference proteome</keyword>
<dbReference type="eggNOG" id="COG0582">
    <property type="taxonomic scope" value="Bacteria"/>
</dbReference>
<dbReference type="GO" id="GO:0006310">
    <property type="term" value="P:DNA recombination"/>
    <property type="evidence" value="ECO:0007669"/>
    <property type="project" value="UniProtKB-KW"/>
</dbReference>
<dbReference type="Pfam" id="PF13102">
    <property type="entry name" value="Phage_int_SAM_5"/>
    <property type="match status" value="1"/>
</dbReference>
<dbReference type="InterPro" id="IPR011010">
    <property type="entry name" value="DNA_brk_join_enz"/>
</dbReference>
<dbReference type="PATRIC" id="fig|1433126.3.peg.2600"/>
<evidence type="ECO:0000256" key="1">
    <source>
        <dbReference type="ARBA" id="ARBA00008857"/>
    </source>
</evidence>
<organism evidence="5 6">
    <name type="scientific">Mucinivorans hirudinis</name>
    <dbReference type="NCBI Taxonomy" id="1433126"/>
    <lineage>
        <taxon>Bacteria</taxon>
        <taxon>Pseudomonadati</taxon>
        <taxon>Bacteroidota</taxon>
        <taxon>Bacteroidia</taxon>
        <taxon>Bacteroidales</taxon>
        <taxon>Rikenellaceae</taxon>
        <taxon>Mucinivorans</taxon>
    </lineage>
</organism>
<dbReference type="OrthoDB" id="1493636at2"/>
<dbReference type="EMBL" id="HG934468">
    <property type="protein sequence ID" value="CDN32696.1"/>
    <property type="molecule type" value="Genomic_DNA"/>
</dbReference>
<dbReference type="GO" id="GO:0003677">
    <property type="term" value="F:DNA binding"/>
    <property type="evidence" value="ECO:0007669"/>
    <property type="project" value="UniProtKB-KW"/>
</dbReference>
<evidence type="ECO:0000256" key="3">
    <source>
        <dbReference type="ARBA" id="ARBA00023172"/>
    </source>
</evidence>
<evidence type="ECO:0000259" key="4">
    <source>
        <dbReference type="PROSITE" id="PS51898"/>
    </source>
</evidence>
<dbReference type="Proteomes" id="UP000027616">
    <property type="component" value="Chromosome I"/>
</dbReference>
<comment type="similarity">
    <text evidence="1">Belongs to the 'phage' integrase family.</text>
</comment>
<dbReference type="InterPro" id="IPR002104">
    <property type="entry name" value="Integrase_catalytic"/>
</dbReference>
<gene>
    <name evidence="5" type="ORF">BN938_2626</name>
</gene>
<dbReference type="PANTHER" id="PTHR30349:SF64">
    <property type="entry name" value="PROPHAGE INTEGRASE INTD-RELATED"/>
    <property type="match status" value="1"/>
</dbReference>
<keyword evidence="2" id="KW-0238">DNA-binding</keyword>
<dbReference type="HOGENOM" id="CLU_033139_2_0_10"/>
<accession>A0A060RAM5</accession>
<dbReference type="PANTHER" id="PTHR30349">
    <property type="entry name" value="PHAGE INTEGRASE-RELATED"/>
    <property type="match status" value="1"/>
</dbReference>
<dbReference type="Gene3D" id="1.10.150.130">
    <property type="match status" value="1"/>
</dbReference>
<name>A0A060RAM5_9BACT</name>
<dbReference type="AlphaFoldDB" id="A0A060RAM5"/>
<reference evidence="5 6" key="1">
    <citation type="journal article" date="2015" name="Genome Announc.">
        <title>Complete Genome Sequence of the Novel Leech Symbiont Mucinivorans hirudinis M3T.</title>
        <authorList>
            <person name="Nelson M.C."/>
            <person name="Bomar L."/>
            <person name="Graf J."/>
        </authorList>
    </citation>
    <scope>NUCLEOTIDE SEQUENCE [LARGE SCALE GENOMIC DNA]</scope>
    <source>
        <strain evidence="6">M3</strain>
    </source>
</reference>
<dbReference type="PROSITE" id="PS51898">
    <property type="entry name" value="TYR_RECOMBINASE"/>
    <property type="match status" value="1"/>
</dbReference>
<dbReference type="CDD" id="cd01185">
    <property type="entry name" value="INTN1_C_like"/>
    <property type="match status" value="1"/>
</dbReference>
<dbReference type="SUPFAM" id="SSF56349">
    <property type="entry name" value="DNA breaking-rejoining enzymes"/>
    <property type="match status" value="1"/>
</dbReference>